<dbReference type="Gene3D" id="3.40.50.300">
    <property type="entry name" value="P-loop containing nucleotide triphosphate hydrolases"/>
    <property type="match status" value="1"/>
</dbReference>
<name>A0A1W1DFM4_9ZZZZ</name>
<accession>A0A1W1DFM4</accession>
<dbReference type="InterPro" id="IPR027417">
    <property type="entry name" value="P-loop_NTPase"/>
</dbReference>
<organism evidence="1">
    <name type="scientific">hydrothermal vent metagenome</name>
    <dbReference type="NCBI Taxonomy" id="652676"/>
    <lineage>
        <taxon>unclassified sequences</taxon>
        <taxon>metagenomes</taxon>
        <taxon>ecological metagenomes</taxon>
    </lineage>
</organism>
<dbReference type="AlphaFoldDB" id="A0A1W1DFM4"/>
<dbReference type="SUPFAM" id="SSF52540">
    <property type="entry name" value="P-loop containing nucleoside triphosphate hydrolases"/>
    <property type="match status" value="1"/>
</dbReference>
<sequence length="81" mass="9330">MVNNQAIVFHPFAYNQFQLEAETVLNIVKSSLTNSPTDEVAVLVRNRSHLRDIAQLFKQHNIHFESLKTTPLKEHYLRAVG</sequence>
<protein>
    <submittedName>
        <fullName evidence="1">ATP-dependent nuclease subunit A</fullName>
    </submittedName>
</protein>
<evidence type="ECO:0000313" key="1">
    <source>
        <dbReference type="EMBL" id="SFV80099.1"/>
    </source>
</evidence>
<proteinExistence type="predicted"/>
<reference evidence="1" key="1">
    <citation type="submission" date="2016-10" db="EMBL/GenBank/DDBJ databases">
        <authorList>
            <person name="de Groot N.N."/>
        </authorList>
    </citation>
    <scope>NUCLEOTIDE SEQUENCE</scope>
</reference>
<dbReference type="EMBL" id="FPHU01000044">
    <property type="protein sequence ID" value="SFV80099.1"/>
    <property type="molecule type" value="Genomic_DNA"/>
</dbReference>
<gene>
    <name evidence="1" type="ORF">MNB_SUP05-13-380</name>
</gene>